<organism evidence="1 2">
    <name type="scientific">Termitidicoccus mucosus</name>
    <dbReference type="NCBI Taxonomy" id="1184151"/>
    <lineage>
        <taxon>Bacteria</taxon>
        <taxon>Pseudomonadati</taxon>
        <taxon>Verrucomicrobiota</taxon>
        <taxon>Opitutia</taxon>
        <taxon>Opitutales</taxon>
        <taxon>Opitutaceae</taxon>
        <taxon>Termitidicoccus</taxon>
    </lineage>
</organism>
<dbReference type="OrthoDB" id="7107978at2"/>
<evidence type="ECO:0008006" key="3">
    <source>
        <dbReference type="Google" id="ProtNLM"/>
    </source>
</evidence>
<dbReference type="SUPFAM" id="SSF53335">
    <property type="entry name" value="S-adenosyl-L-methionine-dependent methyltransferases"/>
    <property type="match status" value="1"/>
</dbReference>
<keyword evidence="2" id="KW-1185">Reference proteome</keyword>
<gene>
    <name evidence="1" type="ORF">AW736_03345</name>
</gene>
<reference evidence="1 2" key="1">
    <citation type="submission" date="2016-01" db="EMBL/GenBank/DDBJ databases">
        <title>High potential of lignocellulose degradation of a new Verrucomicrobia species.</title>
        <authorList>
            <person name="Wang Y."/>
            <person name="Shi Y."/>
            <person name="Qiu Z."/>
            <person name="Liu S."/>
            <person name="Yang H."/>
        </authorList>
    </citation>
    <scope>NUCLEOTIDE SEQUENCE [LARGE SCALE GENOMIC DNA]</scope>
    <source>
        <strain evidence="1 2">TSB47</strain>
    </source>
</reference>
<evidence type="ECO:0000313" key="1">
    <source>
        <dbReference type="EMBL" id="OAM91420.1"/>
    </source>
</evidence>
<dbReference type="AlphaFoldDB" id="A0A178ING8"/>
<dbReference type="Gene3D" id="3.40.50.150">
    <property type="entry name" value="Vaccinia Virus protein VP39"/>
    <property type="match status" value="1"/>
</dbReference>
<dbReference type="InterPro" id="IPR029063">
    <property type="entry name" value="SAM-dependent_MTases_sf"/>
</dbReference>
<sequence>MQVDAAAYLGLAAVPASVRDRLAIAVTSHTFLPRADDLPNDWVATVATPVFKLIRRRQGVQPAFCSIGTGAGLDALAAIETLGSARVGITDVHEDVVRAASLNITANLRPGRAVELEAGHGDLLSPLSGYKRNYDLIYENLPNVPIQDAARLGDERVSSGHVPPRAEPVPDSVQRRLLTLHYLALRQAREFLAPGGSVISMLGSRVPLSAFHDMARLAGHRSEIYVYTWKVQTEPESMIGGYVEQQRAGFGPFHFYRASRLAEVFSQVDLATSGERAAEIERQLAPDRLDAPAAWDALQRGETIGHTASVLRSWPA</sequence>
<evidence type="ECO:0000313" key="2">
    <source>
        <dbReference type="Proteomes" id="UP000078486"/>
    </source>
</evidence>
<protein>
    <recommendedName>
        <fullName evidence="3">Methyltransferase small domain-containing protein</fullName>
    </recommendedName>
</protein>
<accession>A0A178ING8</accession>
<comment type="caution">
    <text evidence="1">The sequence shown here is derived from an EMBL/GenBank/DDBJ whole genome shotgun (WGS) entry which is preliminary data.</text>
</comment>
<dbReference type="STRING" id="1184151.AW736_03345"/>
<name>A0A178ING8_9BACT</name>
<dbReference type="Proteomes" id="UP000078486">
    <property type="component" value="Unassembled WGS sequence"/>
</dbReference>
<proteinExistence type="predicted"/>
<dbReference type="EMBL" id="LRRQ01000028">
    <property type="protein sequence ID" value="OAM91420.1"/>
    <property type="molecule type" value="Genomic_DNA"/>
</dbReference>